<evidence type="ECO:0000259" key="1">
    <source>
        <dbReference type="Pfam" id="PF01882"/>
    </source>
</evidence>
<dbReference type="Pfam" id="PF01882">
    <property type="entry name" value="DUF58"/>
    <property type="match status" value="1"/>
</dbReference>
<dbReference type="Proteomes" id="UP000315525">
    <property type="component" value="Unassembled WGS sequence"/>
</dbReference>
<dbReference type="InterPro" id="IPR036465">
    <property type="entry name" value="vWFA_dom_sf"/>
</dbReference>
<gene>
    <name evidence="2" type="ORF">E3J62_12295</name>
</gene>
<dbReference type="EMBL" id="SOJN01000147">
    <property type="protein sequence ID" value="TET43818.1"/>
    <property type="molecule type" value="Genomic_DNA"/>
</dbReference>
<dbReference type="PANTHER" id="PTHR33608:SF7">
    <property type="entry name" value="DUF58 DOMAIN-CONTAINING PROTEIN"/>
    <property type="match status" value="1"/>
</dbReference>
<dbReference type="CDD" id="cd00198">
    <property type="entry name" value="vWFA"/>
    <property type="match status" value="1"/>
</dbReference>
<evidence type="ECO:0000313" key="2">
    <source>
        <dbReference type="EMBL" id="TET43818.1"/>
    </source>
</evidence>
<name>A0A523UMV1_UNCT6</name>
<proteinExistence type="predicted"/>
<dbReference type="SUPFAM" id="SSF53300">
    <property type="entry name" value="vWA-like"/>
    <property type="match status" value="1"/>
</dbReference>
<comment type="caution">
    <text evidence="2">The sequence shown here is derived from an EMBL/GenBank/DDBJ whole genome shotgun (WGS) entry which is preliminary data.</text>
</comment>
<dbReference type="InterPro" id="IPR002881">
    <property type="entry name" value="DUF58"/>
</dbReference>
<evidence type="ECO:0000313" key="3">
    <source>
        <dbReference type="Proteomes" id="UP000315525"/>
    </source>
</evidence>
<dbReference type="Gene3D" id="3.40.50.410">
    <property type="entry name" value="von Willebrand factor, type A domain"/>
    <property type="match status" value="1"/>
</dbReference>
<sequence length="300" mass="35234">MPVEQSYRRFLNPEVVTKLKGLDLKARLVVEGFLTGLHKSPYRGFSVEFTEHRQYMQGDEIRRIDWKVWGKTDRYYIKEYEEETNMKGYVLLDASGSMAYSSGAISKLEYSSLLAASLSFLLLQQQDSVGLITFDTKIRRYIPPRSTALHLHNILKELDSLSAGGETNVSVTFHELAERIKRRGLIIVISDLLDDPREVLLSLKHFRHKKHEVIVFHVLDKYELEFPFQKSAIFRDMETNEEIPVHPQHLRREYRQRVRAFMESYKRRCRENSIDYVPIDTSTPYGFALTSYLAKRKRLH</sequence>
<reference evidence="2 3" key="1">
    <citation type="submission" date="2019-03" db="EMBL/GenBank/DDBJ databases">
        <title>Metabolic potential of uncultured bacteria and archaea associated with petroleum seepage in deep-sea sediments.</title>
        <authorList>
            <person name="Dong X."/>
            <person name="Hubert C."/>
        </authorList>
    </citation>
    <scope>NUCLEOTIDE SEQUENCE [LARGE SCALE GENOMIC DNA]</scope>
    <source>
        <strain evidence="2">E44_bin18</strain>
    </source>
</reference>
<dbReference type="PANTHER" id="PTHR33608">
    <property type="entry name" value="BLL2464 PROTEIN"/>
    <property type="match status" value="1"/>
</dbReference>
<feature type="domain" description="DUF58" evidence="1">
    <location>
        <begin position="51"/>
        <end position="260"/>
    </location>
</feature>
<organism evidence="2 3">
    <name type="scientific">candidate division TA06 bacterium</name>
    <dbReference type="NCBI Taxonomy" id="2250710"/>
    <lineage>
        <taxon>Bacteria</taxon>
        <taxon>Bacteria division TA06</taxon>
    </lineage>
</organism>
<accession>A0A523UMV1</accession>
<protein>
    <submittedName>
        <fullName evidence="2">DUF58 domain-containing protein</fullName>
    </submittedName>
</protein>
<dbReference type="AlphaFoldDB" id="A0A523UMV1"/>